<evidence type="ECO:0000256" key="2">
    <source>
        <dbReference type="ARBA" id="ARBA00023163"/>
    </source>
</evidence>
<keyword evidence="2" id="KW-0804">Transcription</keyword>
<reference evidence="4 5" key="1">
    <citation type="submission" date="2019-04" db="EMBL/GenBank/DDBJ databases">
        <title>An improved genome assembly and genetic linkage map for asparagus bean, Vigna unguiculata ssp. sesquipedialis.</title>
        <authorList>
            <person name="Xia Q."/>
            <person name="Zhang R."/>
            <person name="Dong Y."/>
        </authorList>
    </citation>
    <scope>NUCLEOTIDE SEQUENCE [LARGE SCALE GENOMIC DNA]</scope>
    <source>
        <tissue evidence="4">Leaf</tissue>
    </source>
</reference>
<dbReference type="PANTHER" id="PTHR45926">
    <property type="entry name" value="OSJNBA0053K19.4 PROTEIN"/>
    <property type="match status" value="1"/>
</dbReference>
<dbReference type="Gramene" id="Vigun01g064350.2.v1.2">
    <property type="protein sequence ID" value="Vigun01g064350.2.v1.2"/>
    <property type="gene ID" value="Vigun01g064350.v1.2"/>
</dbReference>
<evidence type="ECO:0000313" key="5">
    <source>
        <dbReference type="Proteomes" id="UP000501690"/>
    </source>
</evidence>
<dbReference type="Pfam" id="PF17035">
    <property type="entry name" value="BET"/>
    <property type="match status" value="1"/>
</dbReference>
<evidence type="ECO:0000259" key="3">
    <source>
        <dbReference type="PROSITE" id="PS51525"/>
    </source>
</evidence>
<dbReference type="OrthoDB" id="21449at2759"/>
<gene>
    <name evidence="4" type="ORF">DEO72_LG6g1112</name>
</gene>
<dbReference type="Gene3D" id="1.20.1270.220">
    <property type="match status" value="1"/>
</dbReference>
<accession>A0A4D6M6V0</accession>
<evidence type="ECO:0000313" key="4">
    <source>
        <dbReference type="EMBL" id="QCD96410.1"/>
    </source>
</evidence>
<keyword evidence="1" id="KW-0805">Transcription regulation</keyword>
<sequence length="297" mass="33304">MSIDSGFTASEKYERVGPDYFGYYSSEIANLLSQDDDAFPVSDKIPELPKSKYEEGRKKSLINQGDNSGPLYSNGVGAGLSDFTKDRLKSLLRQSVISLSSEVDEMVEPVFAAYHLQSRIKCKSDSLNCRVIASDDLVQGPSKRIKVSSSSSSARLLPQTSNVNPQRSTKISDDVQFLLENDSAEVAEMVKRHSSELSKTLGYMEEKLEFLLDTIMLKCRSMTLAEKQQLQSLIQKLPARNLVRVVELLRRNRPAEEQSCDEVIVDLETEDNASLWRLYYYVEAVDKAKSLSCSLVD</sequence>
<protein>
    <recommendedName>
        <fullName evidence="3">NET domain-containing protein</fullName>
    </recommendedName>
</protein>
<evidence type="ECO:0000256" key="1">
    <source>
        <dbReference type="ARBA" id="ARBA00023015"/>
    </source>
</evidence>
<dbReference type="Gramene" id="Vigun01g064350.3.v1.2">
    <property type="protein sequence ID" value="Vigun01g064350.3.v1.2"/>
    <property type="gene ID" value="Vigun01g064350.v1.2"/>
</dbReference>
<dbReference type="InterPro" id="IPR027353">
    <property type="entry name" value="NET_dom"/>
</dbReference>
<dbReference type="InterPro" id="IPR038336">
    <property type="entry name" value="NET_sf"/>
</dbReference>
<dbReference type="EMBL" id="CP039350">
    <property type="protein sequence ID" value="QCD96410.1"/>
    <property type="molecule type" value="Genomic_DNA"/>
</dbReference>
<dbReference type="AlphaFoldDB" id="A0A4D6M6V0"/>
<keyword evidence="5" id="KW-1185">Reference proteome</keyword>
<name>A0A4D6M6V0_VIGUN</name>
<dbReference type="Proteomes" id="UP000501690">
    <property type="component" value="Linkage Group LG6"/>
</dbReference>
<proteinExistence type="predicted"/>
<organism evidence="4 5">
    <name type="scientific">Vigna unguiculata</name>
    <name type="common">Cowpea</name>
    <dbReference type="NCBI Taxonomy" id="3917"/>
    <lineage>
        <taxon>Eukaryota</taxon>
        <taxon>Viridiplantae</taxon>
        <taxon>Streptophyta</taxon>
        <taxon>Embryophyta</taxon>
        <taxon>Tracheophyta</taxon>
        <taxon>Spermatophyta</taxon>
        <taxon>Magnoliopsida</taxon>
        <taxon>eudicotyledons</taxon>
        <taxon>Gunneridae</taxon>
        <taxon>Pentapetalae</taxon>
        <taxon>rosids</taxon>
        <taxon>fabids</taxon>
        <taxon>Fabales</taxon>
        <taxon>Fabaceae</taxon>
        <taxon>Papilionoideae</taxon>
        <taxon>50 kb inversion clade</taxon>
        <taxon>NPAAA clade</taxon>
        <taxon>indigoferoid/millettioid clade</taxon>
        <taxon>Phaseoleae</taxon>
        <taxon>Vigna</taxon>
    </lineage>
</organism>
<dbReference type="PROSITE" id="PS51525">
    <property type="entry name" value="NET"/>
    <property type="match status" value="1"/>
</dbReference>
<feature type="domain" description="NET" evidence="3">
    <location>
        <begin position="212"/>
        <end position="293"/>
    </location>
</feature>